<name>A0A820A221_9BILA</name>
<evidence type="ECO:0000256" key="6">
    <source>
        <dbReference type="ARBA" id="ARBA00023170"/>
    </source>
</evidence>
<dbReference type="InterPro" id="IPR017452">
    <property type="entry name" value="GPCR_Rhodpsn_7TM"/>
</dbReference>
<dbReference type="Proteomes" id="UP000663868">
    <property type="component" value="Unassembled WGS sequence"/>
</dbReference>
<keyword evidence="3 8" id="KW-1133">Transmembrane helix</keyword>
<evidence type="ECO:0000256" key="1">
    <source>
        <dbReference type="ARBA" id="ARBA00004141"/>
    </source>
</evidence>
<evidence type="ECO:0000256" key="8">
    <source>
        <dbReference type="SAM" id="Phobius"/>
    </source>
</evidence>
<evidence type="ECO:0000256" key="3">
    <source>
        <dbReference type="ARBA" id="ARBA00022989"/>
    </source>
</evidence>
<evidence type="ECO:0000259" key="9">
    <source>
        <dbReference type="PROSITE" id="PS50262"/>
    </source>
</evidence>
<comment type="caution">
    <text evidence="10">The sequence shown here is derived from an EMBL/GenBank/DDBJ whole genome shotgun (WGS) entry which is preliminary data.</text>
</comment>
<sequence>MLLYSLCPSLIMLVFGSLTLNNLRRHREVIPMVPRNNHTIRRTDAQLSRMLALQVLVIVISTLPFSIYRLYASFTVNITKDPLRLAIENLAFEIANMLTQFAHSTSFYLYTLTGTIFRKEFYKIIRRHRHQNRIGFTKAPDGTHQISIMPNHR</sequence>
<evidence type="ECO:0000313" key="10">
    <source>
        <dbReference type="EMBL" id="CAF4186279.1"/>
    </source>
</evidence>
<dbReference type="EMBL" id="CAJOBB010007425">
    <property type="protein sequence ID" value="CAF4186279.1"/>
    <property type="molecule type" value="Genomic_DNA"/>
</dbReference>
<evidence type="ECO:0000256" key="7">
    <source>
        <dbReference type="ARBA" id="ARBA00023224"/>
    </source>
</evidence>
<dbReference type="AlphaFoldDB" id="A0A820A221"/>
<dbReference type="Gene3D" id="1.20.1070.10">
    <property type="entry name" value="Rhodopsin 7-helix transmembrane proteins"/>
    <property type="match status" value="1"/>
</dbReference>
<evidence type="ECO:0000256" key="2">
    <source>
        <dbReference type="ARBA" id="ARBA00022692"/>
    </source>
</evidence>
<evidence type="ECO:0000256" key="4">
    <source>
        <dbReference type="ARBA" id="ARBA00023040"/>
    </source>
</evidence>
<evidence type="ECO:0000256" key="5">
    <source>
        <dbReference type="ARBA" id="ARBA00023136"/>
    </source>
</evidence>
<protein>
    <recommendedName>
        <fullName evidence="9">G-protein coupled receptors family 1 profile domain-containing protein</fullName>
    </recommendedName>
</protein>
<accession>A0A820A221</accession>
<dbReference type="GO" id="GO:0004930">
    <property type="term" value="F:G protein-coupled receptor activity"/>
    <property type="evidence" value="ECO:0007669"/>
    <property type="project" value="UniProtKB-KW"/>
</dbReference>
<dbReference type="SUPFAM" id="SSF81321">
    <property type="entry name" value="Family A G protein-coupled receptor-like"/>
    <property type="match status" value="1"/>
</dbReference>
<keyword evidence="5 8" id="KW-0472">Membrane</keyword>
<dbReference type="PANTHER" id="PTHR24243:SF230">
    <property type="entry name" value="G-PROTEIN COUPLED RECEPTORS FAMILY 1 PROFILE DOMAIN-CONTAINING PROTEIN"/>
    <property type="match status" value="1"/>
</dbReference>
<feature type="domain" description="G-protein coupled receptors family 1 profile" evidence="9">
    <location>
        <begin position="1"/>
        <end position="110"/>
    </location>
</feature>
<feature type="transmembrane region" description="Helical" evidence="8">
    <location>
        <begin position="51"/>
        <end position="74"/>
    </location>
</feature>
<feature type="transmembrane region" description="Helical" evidence="8">
    <location>
        <begin position="6"/>
        <end position="23"/>
    </location>
</feature>
<keyword evidence="4" id="KW-0297">G-protein coupled receptor</keyword>
<dbReference type="GO" id="GO:0005886">
    <property type="term" value="C:plasma membrane"/>
    <property type="evidence" value="ECO:0007669"/>
    <property type="project" value="TreeGrafter"/>
</dbReference>
<reference evidence="10" key="1">
    <citation type="submission" date="2021-02" db="EMBL/GenBank/DDBJ databases">
        <authorList>
            <person name="Nowell W R."/>
        </authorList>
    </citation>
    <scope>NUCLEOTIDE SEQUENCE</scope>
</reference>
<organism evidence="10 11">
    <name type="scientific">Adineta steineri</name>
    <dbReference type="NCBI Taxonomy" id="433720"/>
    <lineage>
        <taxon>Eukaryota</taxon>
        <taxon>Metazoa</taxon>
        <taxon>Spiralia</taxon>
        <taxon>Gnathifera</taxon>
        <taxon>Rotifera</taxon>
        <taxon>Eurotatoria</taxon>
        <taxon>Bdelloidea</taxon>
        <taxon>Adinetida</taxon>
        <taxon>Adinetidae</taxon>
        <taxon>Adineta</taxon>
    </lineage>
</organism>
<proteinExistence type="predicted"/>
<comment type="subcellular location">
    <subcellularLocation>
        <location evidence="1">Membrane</location>
        <topology evidence="1">Multi-pass membrane protein</topology>
    </subcellularLocation>
</comment>
<gene>
    <name evidence="10" type="ORF">KXQ929_LOCUS39248</name>
</gene>
<dbReference type="PANTHER" id="PTHR24243">
    <property type="entry name" value="G-PROTEIN COUPLED RECEPTOR"/>
    <property type="match status" value="1"/>
</dbReference>
<keyword evidence="6" id="KW-0675">Receptor</keyword>
<evidence type="ECO:0000313" key="11">
    <source>
        <dbReference type="Proteomes" id="UP000663868"/>
    </source>
</evidence>
<keyword evidence="7" id="KW-0807">Transducer</keyword>
<feature type="transmembrane region" description="Helical" evidence="8">
    <location>
        <begin position="94"/>
        <end position="117"/>
    </location>
</feature>
<dbReference type="PROSITE" id="PS50262">
    <property type="entry name" value="G_PROTEIN_RECEP_F1_2"/>
    <property type="match status" value="1"/>
</dbReference>
<keyword evidence="2 8" id="KW-0812">Transmembrane</keyword>